<name>A0A930UXZ3_9ACTN</name>
<evidence type="ECO:0000256" key="7">
    <source>
        <dbReference type="ARBA" id="ARBA00022827"/>
    </source>
</evidence>
<dbReference type="RefSeq" id="WP_194504210.1">
    <property type="nucleotide sequence ID" value="NZ_JADIVZ010000008.1"/>
</dbReference>
<keyword evidence="4" id="KW-0285">Flavoprotein</keyword>
<dbReference type="Pfam" id="PF02424">
    <property type="entry name" value="ApbE"/>
    <property type="match status" value="1"/>
</dbReference>
<organism evidence="11 12">
    <name type="scientific">Nocardioides acrostichi</name>
    <dbReference type="NCBI Taxonomy" id="2784339"/>
    <lineage>
        <taxon>Bacteria</taxon>
        <taxon>Bacillati</taxon>
        <taxon>Actinomycetota</taxon>
        <taxon>Actinomycetes</taxon>
        <taxon>Propionibacteriales</taxon>
        <taxon>Nocardioidaceae</taxon>
        <taxon>Nocardioides</taxon>
    </lineage>
</organism>
<dbReference type="AlphaFoldDB" id="A0A930UXZ3"/>
<evidence type="ECO:0000256" key="9">
    <source>
        <dbReference type="ARBA" id="ARBA00031306"/>
    </source>
</evidence>
<gene>
    <name evidence="11" type="ORF">ISG29_14710</name>
</gene>
<dbReference type="EC" id="2.7.1.180" evidence="2"/>
<dbReference type="GO" id="GO:0016740">
    <property type="term" value="F:transferase activity"/>
    <property type="evidence" value="ECO:0007669"/>
    <property type="project" value="UniProtKB-KW"/>
</dbReference>
<evidence type="ECO:0000256" key="2">
    <source>
        <dbReference type="ARBA" id="ARBA00011955"/>
    </source>
</evidence>
<keyword evidence="12" id="KW-1185">Reference proteome</keyword>
<dbReference type="PANTHER" id="PTHR30040:SF2">
    <property type="entry name" value="FAD:PROTEIN FMN TRANSFERASE"/>
    <property type="match status" value="1"/>
</dbReference>
<evidence type="ECO:0000256" key="3">
    <source>
        <dbReference type="ARBA" id="ARBA00016337"/>
    </source>
</evidence>
<evidence type="ECO:0000256" key="5">
    <source>
        <dbReference type="ARBA" id="ARBA00022679"/>
    </source>
</evidence>
<evidence type="ECO:0000313" key="12">
    <source>
        <dbReference type="Proteomes" id="UP000656804"/>
    </source>
</evidence>
<keyword evidence="5 11" id="KW-0808">Transferase</keyword>
<dbReference type="InterPro" id="IPR024932">
    <property type="entry name" value="ApbE"/>
</dbReference>
<keyword evidence="6" id="KW-0479">Metal-binding</keyword>
<dbReference type="Gene3D" id="3.10.520.10">
    <property type="entry name" value="ApbE-like domains"/>
    <property type="match status" value="1"/>
</dbReference>
<dbReference type="InterPro" id="IPR003374">
    <property type="entry name" value="ApbE-like_sf"/>
</dbReference>
<dbReference type="GO" id="GO:0046872">
    <property type="term" value="F:metal ion binding"/>
    <property type="evidence" value="ECO:0007669"/>
    <property type="project" value="UniProtKB-KW"/>
</dbReference>
<accession>A0A930UXZ3</accession>
<comment type="catalytic activity">
    <reaction evidence="10">
        <text>L-threonyl-[protein] + FAD = FMN-L-threonyl-[protein] + AMP + H(+)</text>
        <dbReference type="Rhea" id="RHEA:36847"/>
        <dbReference type="Rhea" id="RHEA-COMP:11060"/>
        <dbReference type="Rhea" id="RHEA-COMP:11061"/>
        <dbReference type="ChEBI" id="CHEBI:15378"/>
        <dbReference type="ChEBI" id="CHEBI:30013"/>
        <dbReference type="ChEBI" id="CHEBI:57692"/>
        <dbReference type="ChEBI" id="CHEBI:74257"/>
        <dbReference type="ChEBI" id="CHEBI:456215"/>
        <dbReference type="EC" id="2.7.1.180"/>
    </reaction>
</comment>
<evidence type="ECO:0000256" key="1">
    <source>
        <dbReference type="ARBA" id="ARBA00001946"/>
    </source>
</evidence>
<evidence type="ECO:0000313" key="11">
    <source>
        <dbReference type="EMBL" id="MBF4162943.1"/>
    </source>
</evidence>
<evidence type="ECO:0000256" key="6">
    <source>
        <dbReference type="ARBA" id="ARBA00022723"/>
    </source>
</evidence>
<evidence type="ECO:0000256" key="8">
    <source>
        <dbReference type="ARBA" id="ARBA00022842"/>
    </source>
</evidence>
<dbReference type="Proteomes" id="UP000656804">
    <property type="component" value="Unassembled WGS sequence"/>
</dbReference>
<reference evidence="11" key="1">
    <citation type="submission" date="2020-11" db="EMBL/GenBank/DDBJ databases">
        <title>Nocardioides sp. CBS4Y-1, whole genome shotgun sequence.</title>
        <authorList>
            <person name="Tuo L."/>
        </authorList>
    </citation>
    <scope>NUCLEOTIDE SEQUENCE</scope>
    <source>
        <strain evidence="11">CBS4Y-1</strain>
    </source>
</reference>
<proteinExistence type="predicted"/>
<keyword evidence="8" id="KW-0460">Magnesium</keyword>
<evidence type="ECO:0000256" key="10">
    <source>
        <dbReference type="ARBA" id="ARBA00048540"/>
    </source>
</evidence>
<dbReference type="EMBL" id="JADIVZ010000008">
    <property type="protein sequence ID" value="MBF4162943.1"/>
    <property type="molecule type" value="Genomic_DNA"/>
</dbReference>
<protein>
    <recommendedName>
        <fullName evidence="3">FAD:protein FMN transferase</fullName>
        <ecNumber evidence="2">2.7.1.180</ecNumber>
    </recommendedName>
    <alternativeName>
        <fullName evidence="9">Flavin transferase</fullName>
    </alternativeName>
</protein>
<keyword evidence="7" id="KW-0274">FAD</keyword>
<dbReference type="PANTHER" id="PTHR30040">
    <property type="entry name" value="THIAMINE BIOSYNTHESIS LIPOPROTEIN APBE"/>
    <property type="match status" value="1"/>
</dbReference>
<comment type="cofactor">
    <cofactor evidence="1">
        <name>Mg(2+)</name>
        <dbReference type="ChEBI" id="CHEBI:18420"/>
    </cofactor>
</comment>
<comment type="caution">
    <text evidence="11">The sequence shown here is derived from an EMBL/GenBank/DDBJ whole genome shotgun (WGS) entry which is preliminary data.</text>
</comment>
<dbReference type="SUPFAM" id="SSF143631">
    <property type="entry name" value="ApbE-like"/>
    <property type="match status" value="1"/>
</dbReference>
<sequence>MSQTAAHEWSLWSTTARLVVTDPGRLLPALHTARAVLSEVDAAANRFDPLSEISRLPAQGGTTTLSPMLAALVRESLDAARDTEGVVDPTVGRALVDLGYDRDISLVLEGDRPVARVRRVAGWRAVRLSGSELTLPPGVLLDLGATAKASAADRVAAAVHREHGTGVLMSLGGDIATAGVSPEDGWQVHVQDTDADPSDAVALPAGAGLATSSTVRRAWTTGGRRVHHLLDPATGEPAPRTWRSATVAAPTALAANIASTAVVVLGERAPAWLVAHDLDARLVDTGGRVHRFGGWPTSAAA</sequence>
<evidence type="ECO:0000256" key="4">
    <source>
        <dbReference type="ARBA" id="ARBA00022630"/>
    </source>
</evidence>